<evidence type="ECO:0000313" key="4">
    <source>
        <dbReference type="Proteomes" id="UP000199228"/>
    </source>
</evidence>
<keyword evidence="1" id="KW-0732">Signal</keyword>
<dbReference type="Gene3D" id="2.60.40.10">
    <property type="entry name" value="Immunoglobulins"/>
    <property type="match status" value="2"/>
</dbReference>
<accession>A0A1G6CIE3</accession>
<dbReference type="EMBL" id="FMXR01000020">
    <property type="protein sequence ID" value="SDB32669.1"/>
    <property type="molecule type" value="Genomic_DNA"/>
</dbReference>
<keyword evidence="4" id="KW-1185">Reference proteome</keyword>
<proteinExistence type="predicted"/>
<dbReference type="InterPro" id="IPR013783">
    <property type="entry name" value="Ig-like_fold"/>
</dbReference>
<dbReference type="OrthoDB" id="1771689at2"/>
<sequence>MRKIVSKRIIAVVLTLGMVFGMNGTTSLVTAQADTTDATYTYDVGEDVEETITIASGGSIASIITAEQNSSTLTTEEWLTQEIQSIVIPRVLTSKSISYSVQVYTDLTGNDPDSGTAALDTLVTGTCSSGGSTTVEINGGRVKVGEKCAIVVTLSSSDGSTIKVLANDTAGETDCYYKDGAAASWAELEDASGVDLDFDQMAVTTIGVLSDISEATVTIDSDAMKKAYTGGDVRLDASDYTVTFGGSNIPLTSDDYTISYSNNVEVGDDATITFTGSNYFDNDTSVSATYKIRYDLSSGLTLTPNSTLTYTGSAITLTSGTYTLTYTNSGYSATLTESGGGAVGDYYLENYTNNINAGTNTASVDVVAEESSSLYMGTGTVNYSIAAKPISETTVAAIADKTWTGRSITGLDDEIILTDGGYTLEQGTDYTIMGYYNNINPSTSGSPATITIAGCNNYNGTTIATFIINDSDGDLKVELADSTATYTYTGLPIKPEIVVYASNWETQYGSGARVDVGNSYSTVYSNNVDAGSTATITVTGSDGSNWEGQTATTNFTILRKNLTDADTDESSIEVTINSTHTYDGSAQNDVDLDVTYSYTYSDGSGGTHTQVNELEEGTDYTISGYSNNVNAGTATVMISGTGNYTGMLTKTFTIHQKSISDATVSVADIAQQPFNPNGSVEVNPVITDSETGATLVQGTDYTLSFENNDQIGTATITITGIGNYTGSRTKTFNIGSRSINTGENSDITVSFASGNYHGYSAYSAVAANLPAPSVVVKDGSVTLTEGVDYSVSYPNNTTVGTKHVLITGMGNYINQDESLEYEILYNLDEVKNAATYAMYDLTYTGEDLIDEVDGEIVIEEQDESGNTVTTRLTKDVDYTLEVYPSNTSNTQLSSITEAGTYYVKVIPTSTSKYFLNLYTTKRHPLTVSQISLNDYTPTAYVTNTYTGMEIPFEDLDYSLIFRDSSQNEIDLVEGEDYTVAGVYADAQGTIAATVKNAVDSDGNSVTYYLKVVGTNNVLGIVYVPFTINKKNIGSASITVMSINTVLYEDTKTTFYPDTDPVVKDTLSDGSVVILEEGSNTEVKDYTTAYANINKVGIAKITFTGTGNYTGTRIAYYRISYDIKLGAIYIKGDPIEDPGDGSHYWSVDTEDTDLTYTYTGSPVMLGTIDLDDQTGDLEVRYDYDSSNTGSANDNTSQLNGQEITTGEEEIDENSDYLVDYTANTDLASPGVKEVTIRGVNNFTGSKKIYYRVVGKLTNATVTYTSQVAYKSTGAYPTDVEVKVGDESLIEGIDYEITYHNNLTVGYNTAYMTITGIGNFDGTLTKKYSIGYDLGSTSAPMTMFSEIASRAYSGTAVTVDDVVVTYGDEDNYETLVEDVNYTVSYEDNTQAGIAKYVITAIMSADSFYVGTAYTTFIISRSITGAQIADIAPQAYTGSEVTLDADDLSVTFEGDTLVLGEDFTLTYENNIEVGEATVTLVGTGGYLEEISTTFPIRYDLGDGNLTGTIADAEYTGEEIVPQIQTLSYTNGEVISADLLNDSSYADDYAISYGENTEIGLGQILVTAADTSDVFMGTGALSFTITPKNINSSLVSITAPVQTWDHGAYLEPVPVVKDDTTVLVEGTDYYVVYDETAEDYSYANNIEPGTATITIYGMGNYTGSKMGTFTIQDSSGDLAAEFVDEFEDGTTPSYEYAGDPIEPQLNIYANSFAKSGIEVEEGTDYEITYSDNLNVGTATIHITGLGEYEGQIIDLTFEITQLDISKATISGVDDQIYTEQAVTPDHIVISVGSTVLVEDEDYTLHYGGNNVDVDKDAAWVKIQALDDRNVTGQTTEYYSIGYDISEISVTIAAGQETYTYDRTAHEPQVVVVGGAIAGGVTLEEGVDYEVTYENNVDAGGYSGDTDTDTLPTIVVTGTGTGKCYVGSKEVTFTINPAQLKDVTTQRIANQEYTGSPLEPGLMMSYAGEALVEGIDYTLTYAEDHTNVGTVLVTATGTGNFTGTYKTNYTIEPRSLTNEEISAQLKDAQKAQVEYKGSAYKPSVVVTDALNLINGEPDTLEKGIDYTVKYSNNVNAGQATITITGMGSYTDSITLNFDIYGSLIDDATYTYEEEYAYTGSAIEPNLVVECAGNILVKDQDYTVTYTNNVNVGTATMTIEAVNGSHYWYNVTKTFEIKNSISGIYVDPNSYAPSYVYTGSAITPDVEVYTDSGMTTQLVKNTDYTVTYEDNVSVSASSDKRGKIIIKGTGSYTGVKTIRFYITQRSVNTLTFSDVSDAIYNGKAKTPTVTVSNGTNKLKNGTDYVVSYQNNTKCGTAIVTVKGSGNYTGSNILRFQITPDTVKNVKVKSTTSSTMTLSWSKVTGASGYEVWTSDNKTKLGTVSAKTTLKLTNLKAKKYYKVTVRAYVLQNGVKSYGASSTEVAATTLPKTPTLSVATSTSKGKVTLKWSKVSCKGYVIYVASKKKGTYKKLKTISKSGVLSYTDTKGTSGKKRYYKIRAYAKVNGKTVYSSYSSVRTVKVK</sequence>
<dbReference type="Pfam" id="PF00041">
    <property type="entry name" value="fn3"/>
    <property type="match status" value="1"/>
</dbReference>
<feature type="signal peptide" evidence="1">
    <location>
        <begin position="1"/>
        <end position="24"/>
    </location>
</feature>
<evidence type="ECO:0000259" key="2">
    <source>
        <dbReference type="PROSITE" id="PS50853"/>
    </source>
</evidence>
<dbReference type="PROSITE" id="PS50853">
    <property type="entry name" value="FN3"/>
    <property type="match status" value="1"/>
</dbReference>
<feature type="domain" description="Fibronectin type-III" evidence="2">
    <location>
        <begin position="2335"/>
        <end position="2423"/>
    </location>
</feature>
<gene>
    <name evidence="3" type="ORF">SAMN02910417_02420</name>
</gene>
<dbReference type="InterPro" id="IPR003961">
    <property type="entry name" value="FN3_dom"/>
</dbReference>
<dbReference type="RefSeq" id="WP_143010268.1">
    <property type="nucleotide sequence ID" value="NZ_FMXR01000020.1"/>
</dbReference>
<feature type="chain" id="PRO_5038894002" description="Fibronectin type-III domain-containing protein" evidence="1">
    <location>
        <begin position="25"/>
        <end position="2515"/>
    </location>
</feature>
<dbReference type="InterPro" id="IPR036116">
    <property type="entry name" value="FN3_sf"/>
</dbReference>
<dbReference type="Proteomes" id="UP000199228">
    <property type="component" value="Unassembled WGS sequence"/>
</dbReference>
<reference evidence="3 4" key="1">
    <citation type="submission" date="2016-10" db="EMBL/GenBank/DDBJ databases">
        <authorList>
            <person name="de Groot N.N."/>
        </authorList>
    </citation>
    <scope>NUCLEOTIDE SEQUENCE [LARGE SCALE GENOMIC DNA]</scope>
    <source>
        <strain evidence="3 4">DSM 3217</strain>
    </source>
</reference>
<dbReference type="SMART" id="SM00060">
    <property type="entry name" value="FN3"/>
    <property type="match status" value="3"/>
</dbReference>
<organism evidence="3 4">
    <name type="scientific">Eubacterium oxidoreducens</name>
    <dbReference type="NCBI Taxonomy" id="1732"/>
    <lineage>
        <taxon>Bacteria</taxon>
        <taxon>Bacillati</taxon>
        <taxon>Bacillota</taxon>
        <taxon>Clostridia</taxon>
        <taxon>Eubacteriales</taxon>
        <taxon>Eubacteriaceae</taxon>
        <taxon>Eubacterium</taxon>
    </lineage>
</organism>
<protein>
    <recommendedName>
        <fullName evidence="2">Fibronectin type-III domain-containing protein</fullName>
    </recommendedName>
</protein>
<evidence type="ECO:0000256" key="1">
    <source>
        <dbReference type="SAM" id="SignalP"/>
    </source>
</evidence>
<dbReference type="SUPFAM" id="SSF49265">
    <property type="entry name" value="Fibronectin type III"/>
    <property type="match status" value="1"/>
</dbReference>
<name>A0A1G6CIE3_EUBOX</name>
<evidence type="ECO:0000313" key="3">
    <source>
        <dbReference type="EMBL" id="SDB32669.1"/>
    </source>
</evidence>
<dbReference type="STRING" id="1732.SAMN02910417_02420"/>